<keyword evidence="4" id="KW-1185">Reference proteome</keyword>
<dbReference type="InterPro" id="IPR043424">
    <property type="entry name" value="BLT-like"/>
</dbReference>
<dbReference type="PANTHER" id="PTHR31071">
    <property type="entry name" value="GB|AAF24581.1"/>
    <property type="match status" value="1"/>
</dbReference>
<dbReference type="EMBL" id="JAYMYQ010000007">
    <property type="protein sequence ID" value="KAK7320384.1"/>
    <property type="molecule type" value="Genomic_DNA"/>
</dbReference>
<accession>A0AAN9KN99</accession>
<feature type="coiled-coil region" evidence="1">
    <location>
        <begin position="317"/>
        <end position="369"/>
    </location>
</feature>
<evidence type="ECO:0000256" key="1">
    <source>
        <dbReference type="SAM" id="Coils"/>
    </source>
</evidence>
<organism evidence="3 4">
    <name type="scientific">Canavalia gladiata</name>
    <name type="common">Sword bean</name>
    <name type="synonym">Dolichos gladiatus</name>
    <dbReference type="NCBI Taxonomy" id="3824"/>
    <lineage>
        <taxon>Eukaryota</taxon>
        <taxon>Viridiplantae</taxon>
        <taxon>Streptophyta</taxon>
        <taxon>Embryophyta</taxon>
        <taxon>Tracheophyta</taxon>
        <taxon>Spermatophyta</taxon>
        <taxon>Magnoliopsida</taxon>
        <taxon>eudicotyledons</taxon>
        <taxon>Gunneridae</taxon>
        <taxon>Pentapetalae</taxon>
        <taxon>rosids</taxon>
        <taxon>fabids</taxon>
        <taxon>Fabales</taxon>
        <taxon>Fabaceae</taxon>
        <taxon>Papilionoideae</taxon>
        <taxon>50 kb inversion clade</taxon>
        <taxon>NPAAA clade</taxon>
        <taxon>indigoferoid/millettioid clade</taxon>
        <taxon>Phaseoleae</taxon>
        <taxon>Canavalia</taxon>
    </lineage>
</organism>
<evidence type="ECO:0000313" key="3">
    <source>
        <dbReference type="EMBL" id="KAK7320384.1"/>
    </source>
</evidence>
<comment type="caution">
    <text evidence="3">The sequence shown here is derived from an EMBL/GenBank/DDBJ whole genome shotgun (WGS) entry which is preliminary data.</text>
</comment>
<feature type="compositionally biased region" description="Basic residues" evidence="2">
    <location>
        <begin position="33"/>
        <end position="47"/>
    </location>
</feature>
<feature type="region of interest" description="Disordered" evidence="2">
    <location>
        <begin position="1"/>
        <end position="61"/>
    </location>
</feature>
<evidence type="ECO:0000313" key="4">
    <source>
        <dbReference type="Proteomes" id="UP001367508"/>
    </source>
</evidence>
<proteinExistence type="predicted"/>
<sequence length="692" mass="78311">MKFSGKSHYPPAGITSKTLNPSPDSDLQPVKPFQRRKPKTPRTRLKIHGAPNGKRSRPETPLLKWKIHEGNDDPLDEDQKSSVTGFCRRTRRNAKKQTEVVVSARRLAAGLWRLHLPEMVTGDSGKRLGLQHGIGHVGLQFLGRPNAGNHGSDPKNLCQSPCSISGTKSGHFRELEPFQFPNNEMEGATKWDPLCLKTLDEAQHIYSHMKLDQKACAVSVVSALEAELEQARARIQELENEHRSSKKKFEHFLKKVNEERAQWRSREHEKIRSYIDDIKSELNRERKSRQRIEIVNSRLVNELADAKLSAKRYMQDYDKERKARELIEEVCDELAKEIGEDKAEVETLKRESMKLREEVEEERKMLQTAEVWREERVQMKLIDAKVSLEEKYSQMNKLVADLETFLKSKGLDPNTKEMREAESLRQAAAAMNIQDIKGFSYEPPNSDDIFAIFEDVNFGEPNEREIEPCVSHSPASRASNIHMVSPEANVISKGGIQRRSDVFMDDNGNIEGDESGWETVSHVEDQGSSYSPEGSAQSLNRNCRESNVSGRSVLEWEETAGEETPVTEISEVCIPTKQSKKASSITRLWRSYPNNGDNYKIISVEGINGRLSNGRLSNGVIMSPDHGSGKDGLSPQDLLYQLSPDSGSPHAHRGMKGCIPRSAQKNSLKARLLEARMESQKVQLRHVLKQKI</sequence>
<gene>
    <name evidence="3" type="ORF">VNO77_29805</name>
</gene>
<dbReference type="PANTHER" id="PTHR31071:SF62">
    <property type="match status" value="1"/>
</dbReference>
<evidence type="ECO:0000256" key="2">
    <source>
        <dbReference type="SAM" id="MobiDB-lite"/>
    </source>
</evidence>
<reference evidence="3 4" key="1">
    <citation type="submission" date="2024-01" db="EMBL/GenBank/DDBJ databases">
        <title>The genomes of 5 underutilized Papilionoideae crops provide insights into root nodulation and disease resistanc.</title>
        <authorList>
            <person name="Jiang F."/>
        </authorList>
    </citation>
    <scope>NUCLEOTIDE SEQUENCE [LARGE SCALE GENOMIC DNA]</scope>
    <source>
        <strain evidence="3">LVBAO_FW01</strain>
        <tissue evidence="3">Leaves</tissue>
    </source>
</reference>
<dbReference type="AlphaFoldDB" id="A0AAN9KN99"/>
<feature type="coiled-coil region" evidence="1">
    <location>
        <begin position="221"/>
        <end position="255"/>
    </location>
</feature>
<keyword evidence="1" id="KW-0175">Coiled coil</keyword>
<protein>
    <submittedName>
        <fullName evidence="3">Uncharacterized protein</fullName>
    </submittedName>
</protein>
<feature type="compositionally biased region" description="Polar residues" evidence="2">
    <location>
        <begin position="15"/>
        <end position="25"/>
    </location>
</feature>
<dbReference type="Proteomes" id="UP001367508">
    <property type="component" value="Unassembled WGS sequence"/>
</dbReference>
<name>A0AAN9KN99_CANGL</name>